<gene>
    <name evidence="2" type="ORF">NDU88_010751</name>
</gene>
<proteinExistence type="predicted"/>
<feature type="signal peptide" evidence="1">
    <location>
        <begin position="1"/>
        <end position="17"/>
    </location>
</feature>
<feature type="chain" id="PRO_5043339165" description="Secreted protein" evidence="1">
    <location>
        <begin position="18"/>
        <end position="78"/>
    </location>
</feature>
<protein>
    <recommendedName>
        <fullName evidence="4">Secreted protein</fullName>
    </recommendedName>
</protein>
<dbReference type="EMBL" id="JANPWB010000009">
    <property type="protein sequence ID" value="KAJ1158056.1"/>
    <property type="molecule type" value="Genomic_DNA"/>
</dbReference>
<keyword evidence="3" id="KW-1185">Reference proteome</keyword>
<evidence type="ECO:0000313" key="2">
    <source>
        <dbReference type="EMBL" id="KAJ1158056.1"/>
    </source>
</evidence>
<name>A0AAV7RZW5_PLEWA</name>
<keyword evidence="1" id="KW-0732">Signal</keyword>
<dbReference type="Proteomes" id="UP001066276">
    <property type="component" value="Chromosome 5"/>
</dbReference>
<evidence type="ECO:0000313" key="3">
    <source>
        <dbReference type="Proteomes" id="UP001066276"/>
    </source>
</evidence>
<comment type="caution">
    <text evidence="2">The sequence shown here is derived from an EMBL/GenBank/DDBJ whole genome shotgun (WGS) entry which is preliminary data.</text>
</comment>
<evidence type="ECO:0008006" key="4">
    <source>
        <dbReference type="Google" id="ProtNLM"/>
    </source>
</evidence>
<accession>A0AAV7RZW5</accession>
<dbReference type="AlphaFoldDB" id="A0AAV7RZW5"/>
<organism evidence="2 3">
    <name type="scientific">Pleurodeles waltl</name>
    <name type="common">Iberian ribbed newt</name>
    <dbReference type="NCBI Taxonomy" id="8319"/>
    <lineage>
        <taxon>Eukaryota</taxon>
        <taxon>Metazoa</taxon>
        <taxon>Chordata</taxon>
        <taxon>Craniata</taxon>
        <taxon>Vertebrata</taxon>
        <taxon>Euteleostomi</taxon>
        <taxon>Amphibia</taxon>
        <taxon>Batrachia</taxon>
        <taxon>Caudata</taxon>
        <taxon>Salamandroidea</taxon>
        <taxon>Salamandridae</taxon>
        <taxon>Pleurodelinae</taxon>
        <taxon>Pleurodeles</taxon>
    </lineage>
</organism>
<sequence length="78" mass="8322">MCGCGRWASAGLRVAMAGLTARWSRTAVDVRGWQAGRDSRSAAVDGPNGTSGGQCGTVWVPRRHCSVAGRHLRRAGWR</sequence>
<evidence type="ECO:0000256" key="1">
    <source>
        <dbReference type="SAM" id="SignalP"/>
    </source>
</evidence>
<reference evidence="2" key="1">
    <citation type="journal article" date="2022" name="bioRxiv">
        <title>Sequencing and chromosome-scale assembly of the giantPleurodeles waltlgenome.</title>
        <authorList>
            <person name="Brown T."/>
            <person name="Elewa A."/>
            <person name="Iarovenko S."/>
            <person name="Subramanian E."/>
            <person name="Araus A.J."/>
            <person name="Petzold A."/>
            <person name="Susuki M."/>
            <person name="Suzuki K.-i.T."/>
            <person name="Hayashi T."/>
            <person name="Toyoda A."/>
            <person name="Oliveira C."/>
            <person name="Osipova E."/>
            <person name="Leigh N.D."/>
            <person name="Simon A."/>
            <person name="Yun M.H."/>
        </authorList>
    </citation>
    <scope>NUCLEOTIDE SEQUENCE</scope>
    <source>
        <strain evidence="2">20211129_DDA</strain>
        <tissue evidence="2">Liver</tissue>
    </source>
</reference>